<dbReference type="Proteomes" id="UP000053237">
    <property type="component" value="Unassembled WGS sequence"/>
</dbReference>
<dbReference type="EMBL" id="CAIX01000978">
    <property type="protein sequence ID" value="CCI11372.1"/>
    <property type="molecule type" value="Genomic_DNA"/>
</dbReference>
<gene>
    <name evidence="1" type="ORF">BN9_128250</name>
</gene>
<evidence type="ECO:0000313" key="1">
    <source>
        <dbReference type="EMBL" id="CCI11372.1"/>
    </source>
</evidence>
<organism evidence="1 2">
    <name type="scientific">Albugo candida</name>
    <dbReference type="NCBI Taxonomy" id="65357"/>
    <lineage>
        <taxon>Eukaryota</taxon>
        <taxon>Sar</taxon>
        <taxon>Stramenopiles</taxon>
        <taxon>Oomycota</taxon>
        <taxon>Peronosporomycetes</taxon>
        <taxon>Albuginales</taxon>
        <taxon>Albuginaceae</taxon>
        <taxon>Albugo</taxon>
    </lineage>
</organism>
<evidence type="ECO:0000313" key="2">
    <source>
        <dbReference type="Proteomes" id="UP000053237"/>
    </source>
</evidence>
<accession>A0A024FWS2</accession>
<reference evidence="1 2" key="1">
    <citation type="submission" date="2012-05" db="EMBL/GenBank/DDBJ databases">
        <title>Recombination and specialization in a pathogen metapopulation.</title>
        <authorList>
            <person name="Gardiner A."/>
            <person name="Kemen E."/>
            <person name="Schultz-Larsen T."/>
            <person name="MacLean D."/>
            <person name="Van Oosterhout C."/>
            <person name="Jones J.D.G."/>
        </authorList>
    </citation>
    <scope>NUCLEOTIDE SEQUENCE [LARGE SCALE GENOMIC DNA]</scope>
    <source>
        <strain evidence="1 2">Ac Nc2</strain>
    </source>
</reference>
<comment type="caution">
    <text evidence="1">The sequence shown here is derived from an EMBL/GenBank/DDBJ whole genome shotgun (WGS) entry which is preliminary data.</text>
</comment>
<name>A0A024FWS2_9STRA</name>
<sequence>MVSEMYTSKRSAYSCVLSHHNWTICIASSFIGLFDDILGSPQKAICGQIKTTLDVQVICDHLVSIIYAENQDNRLECLSQPQLKCFIDSSAPQHLRIQHSQKDRSTRQRQSRLIPSDLNALYHCCVRSCAKVLISCLFRCAEQNLESLSFTYFVSLRKAGEASHRCNLITRLQKPSRYGSSARTKNALSDSLLLTSID</sequence>
<keyword evidence="2" id="KW-1185">Reference proteome</keyword>
<protein>
    <submittedName>
        <fullName evidence="1">Uncharacterized protein</fullName>
    </submittedName>
</protein>
<dbReference type="InParanoid" id="A0A024FWS2"/>
<proteinExistence type="predicted"/>
<dbReference type="AlphaFoldDB" id="A0A024FWS2"/>